<dbReference type="CDD" id="cd06270">
    <property type="entry name" value="PBP1_GalS-like"/>
    <property type="match status" value="1"/>
</dbReference>
<proteinExistence type="predicted"/>
<dbReference type="Gene3D" id="1.10.260.40">
    <property type="entry name" value="lambda repressor-like DNA-binding domains"/>
    <property type="match status" value="1"/>
</dbReference>
<dbReference type="Gene3D" id="3.40.50.2300">
    <property type="match status" value="2"/>
</dbReference>
<sequence length="333" mass="36378">MPTIYQVAERAGVSLSTVSRVLNGKASVNKVLKERVEKAVKELNYRPNSVARSLANNRTDSVGVLVPELNAPFFGDLMQAVESTLRAADKHVIISVGRNCLETEKDAVEFLISRNCDALIMHAEALPDEYLLELNQSKLPVALVNRRVEGLAEACTSLDNEKGGYLATRHLLELGHKDIAYISGPAGKSDAMLRLEGHKRALSEAGLPINPQLIFNGDYSEDDGKIGLLELMARDVPFTALVCANDWMASGAISCARDLGMSLPQDLSIVGFDDVVFAHHVFPRLTTVSNPIAEMAEMSAKYILNKVYGQANNVQLYFEPSLVVRESTVKHEG</sequence>
<reference evidence="6 7" key="1">
    <citation type="submission" date="2014-12" db="EMBL/GenBank/DDBJ databases">
        <title>Genome sequencing of Alteromonas marina AD001.</title>
        <authorList>
            <person name="Adrian T.G.S."/>
            <person name="Chan K.G."/>
        </authorList>
    </citation>
    <scope>NUCLEOTIDE SEQUENCE [LARGE SCALE GENOMIC DNA]</scope>
    <source>
        <strain evidence="6 7">AD001</strain>
    </source>
</reference>
<dbReference type="GO" id="GO:0000976">
    <property type="term" value="F:transcription cis-regulatory region binding"/>
    <property type="evidence" value="ECO:0007669"/>
    <property type="project" value="TreeGrafter"/>
</dbReference>
<dbReference type="SMART" id="SM00354">
    <property type="entry name" value="HTH_LACI"/>
    <property type="match status" value="1"/>
</dbReference>
<dbReference type="PANTHER" id="PTHR30146:SF109">
    <property type="entry name" value="HTH-TYPE TRANSCRIPTIONAL REGULATOR GALS"/>
    <property type="match status" value="1"/>
</dbReference>
<dbReference type="InterPro" id="IPR028082">
    <property type="entry name" value="Peripla_BP_I"/>
</dbReference>
<keyword evidence="2" id="KW-0238">DNA-binding</keyword>
<evidence type="ECO:0000256" key="1">
    <source>
        <dbReference type="ARBA" id="ARBA00023015"/>
    </source>
</evidence>
<dbReference type="PROSITE" id="PS50932">
    <property type="entry name" value="HTH_LACI_2"/>
    <property type="match status" value="1"/>
</dbReference>
<dbReference type="InterPro" id="IPR046335">
    <property type="entry name" value="LacI/GalR-like_sensor"/>
</dbReference>
<dbReference type="SUPFAM" id="SSF53822">
    <property type="entry name" value="Periplasmic binding protein-like I"/>
    <property type="match status" value="1"/>
</dbReference>
<name>A0A0B3Y3F3_9ALTE</name>
<evidence type="ECO:0000259" key="4">
    <source>
        <dbReference type="PROSITE" id="PS50932"/>
    </source>
</evidence>
<evidence type="ECO:0000313" key="7">
    <source>
        <dbReference type="Proteomes" id="UP000031197"/>
    </source>
</evidence>
<dbReference type="PRINTS" id="PR00036">
    <property type="entry name" value="HTHLACI"/>
</dbReference>
<dbReference type="Pfam" id="PF13377">
    <property type="entry name" value="Peripla_BP_3"/>
    <property type="match status" value="1"/>
</dbReference>
<organism evidence="6 7">
    <name type="scientific">Alteromonas marina</name>
    <dbReference type="NCBI Taxonomy" id="203795"/>
    <lineage>
        <taxon>Bacteria</taxon>
        <taxon>Pseudomonadati</taxon>
        <taxon>Pseudomonadota</taxon>
        <taxon>Gammaproteobacteria</taxon>
        <taxon>Alteromonadales</taxon>
        <taxon>Alteromonadaceae</taxon>
        <taxon>Alteromonas/Salinimonas group</taxon>
        <taxon>Alteromonas</taxon>
    </lineage>
</organism>
<accession>A0A0B3Y3F3</accession>
<dbReference type="RefSeq" id="WP_039221282.1">
    <property type="nucleotide sequence ID" value="NZ_JWLW01000023.1"/>
</dbReference>
<dbReference type="InterPro" id="IPR000843">
    <property type="entry name" value="HTH_LacI"/>
</dbReference>
<dbReference type="SUPFAM" id="SSF47413">
    <property type="entry name" value="lambda repressor-like DNA-binding domains"/>
    <property type="match status" value="1"/>
</dbReference>
<protein>
    <submittedName>
        <fullName evidence="6">LacI family transcriptional regulator</fullName>
    </submittedName>
</protein>
<dbReference type="PROSITE" id="PS50943">
    <property type="entry name" value="HTH_CROC1"/>
    <property type="match status" value="1"/>
</dbReference>
<dbReference type="PANTHER" id="PTHR30146">
    <property type="entry name" value="LACI-RELATED TRANSCRIPTIONAL REPRESSOR"/>
    <property type="match status" value="1"/>
</dbReference>
<dbReference type="Proteomes" id="UP000031197">
    <property type="component" value="Unassembled WGS sequence"/>
</dbReference>
<dbReference type="InterPro" id="IPR010982">
    <property type="entry name" value="Lambda_DNA-bd_dom_sf"/>
</dbReference>
<dbReference type="InterPro" id="IPR001387">
    <property type="entry name" value="Cro/C1-type_HTH"/>
</dbReference>
<keyword evidence="3" id="KW-0804">Transcription</keyword>
<dbReference type="AlphaFoldDB" id="A0A0B3Y3F3"/>
<dbReference type="EMBL" id="JWLW01000023">
    <property type="protein sequence ID" value="KHT50599.1"/>
    <property type="molecule type" value="Genomic_DNA"/>
</dbReference>
<dbReference type="CDD" id="cd01392">
    <property type="entry name" value="HTH_LacI"/>
    <property type="match status" value="1"/>
</dbReference>
<evidence type="ECO:0000256" key="3">
    <source>
        <dbReference type="ARBA" id="ARBA00023163"/>
    </source>
</evidence>
<evidence type="ECO:0000256" key="2">
    <source>
        <dbReference type="ARBA" id="ARBA00023125"/>
    </source>
</evidence>
<dbReference type="Pfam" id="PF00356">
    <property type="entry name" value="LacI"/>
    <property type="match status" value="1"/>
</dbReference>
<evidence type="ECO:0000313" key="6">
    <source>
        <dbReference type="EMBL" id="KHT50599.1"/>
    </source>
</evidence>
<feature type="domain" description="HTH cro/C1-type" evidence="5">
    <location>
        <begin position="3"/>
        <end position="29"/>
    </location>
</feature>
<feature type="domain" description="HTH lacI-type" evidence="4">
    <location>
        <begin position="2"/>
        <end position="56"/>
    </location>
</feature>
<gene>
    <name evidence="6" type="ORF">RJ41_12445</name>
</gene>
<evidence type="ECO:0000259" key="5">
    <source>
        <dbReference type="PROSITE" id="PS50943"/>
    </source>
</evidence>
<comment type="caution">
    <text evidence="6">The sequence shown here is derived from an EMBL/GenBank/DDBJ whole genome shotgun (WGS) entry which is preliminary data.</text>
</comment>
<dbReference type="GO" id="GO:0003700">
    <property type="term" value="F:DNA-binding transcription factor activity"/>
    <property type="evidence" value="ECO:0007669"/>
    <property type="project" value="TreeGrafter"/>
</dbReference>
<dbReference type="OrthoDB" id="9798934at2"/>
<keyword evidence="7" id="KW-1185">Reference proteome</keyword>
<keyword evidence="1" id="KW-0805">Transcription regulation</keyword>